<evidence type="ECO:0000313" key="1">
    <source>
        <dbReference type="EMBL" id="PRQ31654.1"/>
    </source>
</evidence>
<comment type="caution">
    <text evidence="1">The sequence shown here is derived from an EMBL/GenBank/DDBJ whole genome shotgun (WGS) entry which is preliminary data.</text>
</comment>
<accession>A0A2P6QBU7</accession>
<reference evidence="1 2" key="1">
    <citation type="journal article" date="2018" name="Nat. Genet.">
        <title>The Rosa genome provides new insights in the design of modern roses.</title>
        <authorList>
            <person name="Bendahmane M."/>
        </authorList>
    </citation>
    <scope>NUCLEOTIDE SEQUENCE [LARGE SCALE GENOMIC DNA]</scope>
    <source>
        <strain evidence="2">cv. Old Blush</strain>
    </source>
</reference>
<proteinExistence type="predicted"/>
<name>A0A2P6QBU7_ROSCH</name>
<keyword evidence="2" id="KW-1185">Reference proteome</keyword>
<dbReference type="Gramene" id="PRQ31654">
    <property type="protein sequence ID" value="PRQ31654"/>
    <property type="gene ID" value="RchiOBHm_Chr5g0037871"/>
</dbReference>
<dbReference type="Proteomes" id="UP000238479">
    <property type="component" value="Chromosome 5"/>
</dbReference>
<protein>
    <submittedName>
        <fullName evidence="1">Uncharacterized protein</fullName>
    </submittedName>
</protein>
<dbReference type="EMBL" id="PDCK01000043">
    <property type="protein sequence ID" value="PRQ31654.1"/>
    <property type="molecule type" value="Genomic_DNA"/>
</dbReference>
<evidence type="ECO:0000313" key="2">
    <source>
        <dbReference type="Proteomes" id="UP000238479"/>
    </source>
</evidence>
<organism evidence="1 2">
    <name type="scientific">Rosa chinensis</name>
    <name type="common">China rose</name>
    <dbReference type="NCBI Taxonomy" id="74649"/>
    <lineage>
        <taxon>Eukaryota</taxon>
        <taxon>Viridiplantae</taxon>
        <taxon>Streptophyta</taxon>
        <taxon>Embryophyta</taxon>
        <taxon>Tracheophyta</taxon>
        <taxon>Spermatophyta</taxon>
        <taxon>Magnoliopsida</taxon>
        <taxon>eudicotyledons</taxon>
        <taxon>Gunneridae</taxon>
        <taxon>Pentapetalae</taxon>
        <taxon>rosids</taxon>
        <taxon>fabids</taxon>
        <taxon>Rosales</taxon>
        <taxon>Rosaceae</taxon>
        <taxon>Rosoideae</taxon>
        <taxon>Rosoideae incertae sedis</taxon>
        <taxon>Rosa</taxon>
    </lineage>
</organism>
<dbReference type="AlphaFoldDB" id="A0A2P6QBU7"/>
<gene>
    <name evidence="1" type="ORF">RchiOBHm_Chr5g0037871</name>
</gene>
<sequence>MNFWVEDIEICLELVSTGLALGLLVRFKNLQACKYYLNFC</sequence>